<keyword evidence="7" id="KW-1185">Reference proteome</keyword>
<evidence type="ECO:0000313" key="7">
    <source>
        <dbReference type="Proteomes" id="UP001221142"/>
    </source>
</evidence>
<dbReference type="InterPro" id="IPR011990">
    <property type="entry name" value="TPR-like_helical_dom_sf"/>
</dbReference>
<reference evidence="6" key="1">
    <citation type="submission" date="2023-03" db="EMBL/GenBank/DDBJ databases">
        <title>Massive genome expansion in bonnet fungi (Mycena s.s.) driven by repeated elements and novel gene families across ecological guilds.</title>
        <authorList>
            <consortium name="Lawrence Berkeley National Laboratory"/>
            <person name="Harder C.B."/>
            <person name="Miyauchi S."/>
            <person name="Viragh M."/>
            <person name="Kuo A."/>
            <person name="Thoen E."/>
            <person name="Andreopoulos B."/>
            <person name="Lu D."/>
            <person name="Skrede I."/>
            <person name="Drula E."/>
            <person name="Henrissat B."/>
            <person name="Morin E."/>
            <person name="Kohler A."/>
            <person name="Barry K."/>
            <person name="LaButti K."/>
            <person name="Morin E."/>
            <person name="Salamov A."/>
            <person name="Lipzen A."/>
            <person name="Mereny Z."/>
            <person name="Hegedus B."/>
            <person name="Baldrian P."/>
            <person name="Stursova M."/>
            <person name="Weitz H."/>
            <person name="Taylor A."/>
            <person name="Grigoriev I.V."/>
            <person name="Nagy L.G."/>
            <person name="Martin F."/>
            <person name="Kauserud H."/>
        </authorList>
    </citation>
    <scope>NUCLEOTIDE SEQUENCE</scope>
    <source>
        <strain evidence="6">9284</strain>
    </source>
</reference>
<dbReference type="PANTHER" id="PTHR10039:SF17">
    <property type="entry name" value="FUNGAL STAND N-TERMINAL GOODBYE DOMAIN-CONTAINING PROTEIN-RELATED"/>
    <property type="match status" value="1"/>
</dbReference>
<feature type="region of interest" description="Disordered" evidence="3">
    <location>
        <begin position="1"/>
        <end position="23"/>
    </location>
</feature>
<feature type="compositionally biased region" description="Polar residues" evidence="3">
    <location>
        <begin position="1"/>
        <end position="16"/>
    </location>
</feature>
<evidence type="ECO:0000259" key="4">
    <source>
        <dbReference type="Pfam" id="PF17109"/>
    </source>
</evidence>
<feature type="coiled-coil region" evidence="2">
    <location>
        <begin position="1015"/>
        <end position="1049"/>
    </location>
</feature>
<dbReference type="InterPro" id="IPR056884">
    <property type="entry name" value="NPHP3-like_N"/>
</dbReference>
<evidence type="ECO:0000313" key="6">
    <source>
        <dbReference type="EMBL" id="KAJ7619348.1"/>
    </source>
</evidence>
<evidence type="ECO:0000256" key="3">
    <source>
        <dbReference type="SAM" id="MobiDB-lite"/>
    </source>
</evidence>
<evidence type="ECO:0000256" key="2">
    <source>
        <dbReference type="SAM" id="Coils"/>
    </source>
</evidence>
<gene>
    <name evidence="6" type="ORF">FB45DRAFT_755212</name>
</gene>
<feature type="domain" description="Nephrocystin 3-like N-terminal" evidence="5">
    <location>
        <begin position="309"/>
        <end position="439"/>
    </location>
</feature>
<dbReference type="EMBL" id="JARKIF010000018">
    <property type="protein sequence ID" value="KAJ7619348.1"/>
    <property type="molecule type" value="Genomic_DNA"/>
</dbReference>
<sequence length="1615" mass="182007">MEDFNASETLASSPDEQPSFEEMWDEAAKQFERICGESLMAGEIKSFGDLERKIGRDSKASYGSDEPQDKWEKAKSMGLQALKFLKLLVGAASQASSFIPIPDAATDILSSALGFLLDIPQAIKDYDVALNQIFGEVSSALSQFRIYRSMDRIHPELIKQIHSVLVSFVKICAHVVRCRQGGRVSRLVKKITVAVFKIDSGLEAERTEFRRVVQQQRDVESTVTLKEIVGTRRQVALLGQDLRSLSQTSVDTHQDVQDTKNDVKALKDDADRIRTLTKIRDALSIPETVRFDSKTTQQCTTICKQCLPDTGKWIWEHPAYQAWTDSAKDTSASMPHVLLVTGPPSSGKTSVNAQITRRLEGWPEQQRIYVAHYFFRPSAEKSDNTQGSSVADALKYMAFQIARVDDTVRNSLGEACKDSEGESSFRRSDSTLEMLWANFNIGGSGAIYCTGYYLVFSGIEHLPDDQIEILLKFAFGSGFAEDSGRSVRVLLSGTDDRFENPNLPCRDPLRIRMEESNKLDLEIYVKNVLSEQTMFKHPQVGSIQQQAYDKIVDKLPKNVKGSYSLLKFDLEEVTRKLSTRSTLPDLDDLLDHLRGNHEAAINALQRSLTSAEIDELNELLKWVLFSREPLMLDQLEAVLFLLTGKDSIASLQDIIQSKYAAVLDIKDSRVVAQDGVKKYLEKEQKTAEAASPSSPGSSTISMTINIQNAGQEMCANFLWDLAHRCVRDRFDFKLDGASSGNRNAICVDEFDVHRSIVQKAFEFLNAEPRSQTAKIGKYLVCWLPYHLRKLKELEDNKKGRLTEQERIEIGQKLYTLFRDADTFQRHKGIFVQTHWTAHELRDLLKWLRDSAVMRQADAEWYDEMQQTYRPTRGFLKGLVTLLVNGLLRERTWDVSNARVWLQQFMALDGDEVSRSFLPVNSTDQKMQQVDSSNTGSSLVMTWDGAVSTWCQSFLKLSEKDLDSLWYERLAEAATSRATETRVDPGTILALWKQAIDKENPSWRCYRGLGLAYFQQKKMGDAIEQMKLALEKAKQEAQDATDDVFDLNLLLGKFMLQTEQWKPAADYYREARNSKDPEQANSAQVGYFMARLQQDAGNTRELLQECFAEEQIQQGIASVADILKTIARDSKRDELISKLFTVASSSDQLMQAVAQALKIATTVSNRSLSKRSERLNEAKVRGVLLYHRGVVAHTYSVVATDEGGSSEMDATSAALQFWRDCRSQLADLGGPDALLAQSEAVAALARHYFQTLMSGQSQEQDLDHLKQLANDIETDASTAGGDALGFLGVLYMHRGEPKKAKELLGRRFRHAMQILSDDLPENDRVGFSTLRKTLELSQDFKNASIALMLEGQPDLVTEALHPEKQAKDDSRAPYRRWVEARHDRLLQIVARLATETVRVARTEAPKAAQQLERLNAAQAHIDTAFEAAVAALTKARQLEASPTDGTAEVDHEDAETILPQIDEGEIEVVAHGILQKRLKKGMWSVHYPWKCSGRLADGTVCPKKPLMERVYYACMYCMDRAFCWECLQWLRDPDAEVKITVCDATHQWLKVSPPCEDIYVGPLATSVRVPQDLRAVNGDEKIREIWFAEGTEENVVNVEEWKRGLAKEWGIDIDEL</sequence>
<protein>
    <recommendedName>
        <fullName evidence="8">Fungal STAND N-terminal Goodbye domain-containing protein</fullName>
    </recommendedName>
</protein>
<comment type="caution">
    <text evidence="6">The sequence shown here is derived from an EMBL/GenBank/DDBJ whole genome shotgun (WGS) entry which is preliminary data.</text>
</comment>
<dbReference type="Gene3D" id="1.25.40.10">
    <property type="entry name" value="Tetratricopeptide repeat domain"/>
    <property type="match status" value="1"/>
</dbReference>
<organism evidence="6 7">
    <name type="scientific">Roridomyces roridus</name>
    <dbReference type="NCBI Taxonomy" id="1738132"/>
    <lineage>
        <taxon>Eukaryota</taxon>
        <taxon>Fungi</taxon>
        <taxon>Dikarya</taxon>
        <taxon>Basidiomycota</taxon>
        <taxon>Agaricomycotina</taxon>
        <taxon>Agaricomycetes</taxon>
        <taxon>Agaricomycetidae</taxon>
        <taxon>Agaricales</taxon>
        <taxon>Marasmiineae</taxon>
        <taxon>Mycenaceae</taxon>
        <taxon>Roridomyces</taxon>
    </lineage>
</organism>
<proteinExistence type="predicted"/>
<feature type="domain" description="Fungal STAND N-terminal Goodbye" evidence="4">
    <location>
        <begin position="24"/>
        <end position="147"/>
    </location>
</feature>
<dbReference type="InterPro" id="IPR031350">
    <property type="entry name" value="Goodbye_dom"/>
</dbReference>
<dbReference type="Proteomes" id="UP001221142">
    <property type="component" value="Unassembled WGS sequence"/>
</dbReference>
<evidence type="ECO:0008006" key="8">
    <source>
        <dbReference type="Google" id="ProtNLM"/>
    </source>
</evidence>
<keyword evidence="1" id="KW-0677">Repeat</keyword>
<evidence type="ECO:0000259" key="5">
    <source>
        <dbReference type="Pfam" id="PF24883"/>
    </source>
</evidence>
<dbReference type="Pfam" id="PF24883">
    <property type="entry name" value="NPHP3_N"/>
    <property type="match status" value="1"/>
</dbReference>
<dbReference type="Pfam" id="PF17109">
    <property type="entry name" value="Goodbye"/>
    <property type="match status" value="1"/>
</dbReference>
<name>A0AAD7FHL5_9AGAR</name>
<keyword evidence="2" id="KW-0175">Coiled coil</keyword>
<evidence type="ECO:0000256" key="1">
    <source>
        <dbReference type="ARBA" id="ARBA00022737"/>
    </source>
</evidence>
<accession>A0AAD7FHL5</accession>
<dbReference type="PANTHER" id="PTHR10039">
    <property type="entry name" value="AMELOGENIN"/>
    <property type="match status" value="1"/>
</dbReference>
<dbReference type="SUPFAM" id="SSF48452">
    <property type="entry name" value="TPR-like"/>
    <property type="match status" value="1"/>
</dbReference>